<feature type="transmembrane region" description="Helical" evidence="6">
    <location>
        <begin position="133"/>
        <end position="156"/>
    </location>
</feature>
<evidence type="ECO:0000256" key="1">
    <source>
        <dbReference type="ARBA" id="ARBA00004651"/>
    </source>
</evidence>
<comment type="subcellular location">
    <subcellularLocation>
        <location evidence="1">Cell membrane</location>
        <topology evidence="1">Multi-pass membrane protein</topology>
    </subcellularLocation>
</comment>
<feature type="transmembrane region" description="Helical" evidence="6">
    <location>
        <begin position="239"/>
        <end position="256"/>
    </location>
</feature>
<dbReference type="InterPro" id="IPR050833">
    <property type="entry name" value="Poly_Biosynth_Transport"/>
</dbReference>
<evidence type="ECO:0000256" key="3">
    <source>
        <dbReference type="ARBA" id="ARBA00022692"/>
    </source>
</evidence>
<feature type="transmembrane region" description="Helical" evidence="6">
    <location>
        <begin position="99"/>
        <end position="121"/>
    </location>
</feature>
<sequence length="508" mass="55734">MSAAPTADSTANVASTPTYQTTSLAESMLLLAMLTVFQRGIGFVRGVLFCRWLPAEQLGLWDLVFGFLMLAGPLVVLGIPGSFGRYVEHYRQKGQLRTFLYRTTVATVALSTIGCGLLWLFHEQAAVILFKDASLAPIIPVVALTLIAVVGFNYFVELFIAMRQMRMVSALQFVNSVLFAVIGLGLLLWYDNSAESVILSYGIACSVTVVMGGVVLTRDWKQVPLCDRVPMQSEFWSKLLPFAAWLWAINLLSNLFEVVDRYMIVHFSGLTPEESITLVGDYHSSRVVPWLMVAVANLFGGILLPHLSADWERGERSKVSQQLNLLLKASSMVMMAGAIVIGLTAPFLFEYVFEGKYSGGLEVLPWTLTYCVWYSLVGCAMLYFCCAEKTHVGAIVFGIGLAANVGLNALLLPMWGLTGAVIATALANAIAIVLALFLAHRHGMEIQKSTLLLAAAPFLLGLGWQVALSVWIVLLWQAYAGSWVFDTQEKQSLQNGLDVLTSKFRSRT</sequence>
<comment type="caution">
    <text evidence="7">The sequence shown here is derived from an EMBL/GenBank/DDBJ whole genome shotgun (WGS) entry which is preliminary data.</text>
</comment>
<gene>
    <name evidence="7" type="ORF">C5Y96_06180</name>
</gene>
<feature type="transmembrane region" description="Helical" evidence="6">
    <location>
        <begin position="168"/>
        <end position="190"/>
    </location>
</feature>
<protein>
    <submittedName>
        <fullName evidence="7">Uncharacterized protein</fullName>
    </submittedName>
</protein>
<evidence type="ECO:0000313" key="7">
    <source>
        <dbReference type="EMBL" id="PQO36751.1"/>
    </source>
</evidence>
<accession>A0A2S8FX47</accession>
<dbReference type="RefSeq" id="WP_105350995.1">
    <property type="nucleotide sequence ID" value="NZ_PUIA01000017.1"/>
</dbReference>
<evidence type="ECO:0000256" key="6">
    <source>
        <dbReference type="SAM" id="Phobius"/>
    </source>
</evidence>
<proteinExistence type="predicted"/>
<evidence type="ECO:0000256" key="2">
    <source>
        <dbReference type="ARBA" id="ARBA00022475"/>
    </source>
</evidence>
<reference evidence="7 8" key="1">
    <citation type="submission" date="2018-02" db="EMBL/GenBank/DDBJ databases">
        <title>Comparative genomes isolates from brazilian mangrove.</title>
        <authorList>
            <person name="Araujo J.E."/>
            <person name="Taketani R.G."/>
            <person name="Silva M.C.P."/>
            <person name="Loureco M.V."/>
            <person name="Andreote F.D."/>
        </authorList>
    </citation>
    <scope>NUCLEOTIDE SEQUENCE [LARGE SCALE GENOMIC DNA]</scope>
    <source>
        <strain evidence="7 8">HEX-2 MGV</strain>
    </source>
</reference>
<feature type="transmembrane region" description="Helical" evidence="6">
    <location>
        <begin position="325"/>
        <end position="349"/>
    </location>
</feature>
<feature type="transmembrane region" description="Helical" evidence="6">
    <location>
        <begin position="60"/>
        <end position="79"/>
    </location>
</feature>
<feature type="transmembrane region" description="Helical" evidence="6">
    <location>
        <begin position="196"/>
        <end position="218"/>
    </location>
</feature>
<dbReference type="InterPro" id="IPR002797">
    <property type="entry name" value="Polysacc_synth"/>
</dbReference>
<name>A0A2S8FX47_9BACT</name>
<dbReference type="AlphaFoldDB" id="A0A2S8FX47"/>
<dbReference type="EMBL" id="PUIA01000017">
    <property type="protein sequence ID" value="PQO36751.1"/>
    <property type="molecule type" value="Genomic_DNA"/>
</dbReference>
<keyword evidence="3 6" id="KW-0812">Transmembrane</keyword>
<keyword evidence="5 6" id="KW-0472">Membrane</keyword>
<feature type="transmembrane region" description="Helical" evidence="6">
    <location>
        <begin position="28"/>
        <end position="48"/>
    </location>
</feature>
<dbReference type="OrthoDB" id="256720at2"/>
<feature type="transmembrane region" description="Helical" evidence="6">
    <location>
        <begin position="364"/>
        <end position="385"/>
    </location>
</feature>
<keyword evidence="4 6" id="KW-1133">Transmembrane helix</keyword>
<evidence type="ECO:0000256" key="4">
    <source>
        <dbReference type="ARBA" id="ARBA00022989"/>
    </source>
</evidence>
<feature type="transmembrane region" description="Helical" evidence="6">
    <location>
        <begin position="392"/>
        <end position="411"/>
    </location>
</feature>
<feature type="transmembrane region" description="Helical" evidence="6">
    <location>
        <begin position="417"/>
        <end position="439"/>
    </location>
</feature>
<organism evidence="7 8">
    <name type="scientific">Blastopirellula marina</name>
    <dbReference type="NCBI Taxonomy" id="124"/>
    <lineage>
        <taxon>Bacteria</taxon>
        <taxon>Pseudomonadati</taxon>
        <taxon>Planctomycetota</taxon>
        <taxon>Planctomycetia</taxon>
        <taxon>Pirellulales</taxon>
        <taxon>Pirellulaceae</taxon>
        <taxon>Blastopirellula</taxon>
    </lineage>
</organism>
<feature type="transmembrane region" description="Helical" evidence="6">
    <location>
        <begin position="451"/>
        <end position="476"/>
    </location>
</feature>
<dbReference type="PANTHER" id="PTHR30250">
    <property type="entry name" value="PST FAMILY PREDICTED COLANIC ACID TRANSPORTER"/>
    <property type="match status" value="1"/>
</dbReference>
<dbReference type="PANTHER" id="PTHR30250:SF11">
    <property type="entry name" value="O-ANTIGEN TRANSPORTER-RELATED"/>
    <property type="match status" value="1"/>
</dbReference>
<evidence type="ECO:0000256" key="5">
    <source>
        <dbReference type="ARBA" id="ARBA00023136"/>
    </source>
</evidence>
<feature type="transmembrane region" description="Helical" evidence="6">
    <location>
        <begin position="287"/>
        <end position="304"/>
    </location>
</feature>
<dbReference type="Proteomes" id="UP000240009">
    <property type="component" value="Unassembled WGS sequence"/>
</dbReference>
<evidence type="ECO:0000313" key="8">
    <source>
        <dbReference type="Proteomes" id="UP000240009"/>
    </source>
</evidence>
<dbReference type="GO" id="GO:0005886">
    <property type="term" value="C:plasma membrane"/>
    <property type="evidence" value="ECO:0007669"/>
    <property type="project" value="UniProtKB-SubCell"/>
</dbReference>
<dbReference type="Pfam" id="PF01943">
    <property type="entry name" value="Polysacc_synt"/>
    <property type="match status" value="1"/>
</dbReference>
<keyword evidence="2" id="KW-1003">Cell membrane</keyword>